<keyword evidence="1" id="KW-0812">Transmembrane</keyword>
<dbReference type="AlphaFoldDB" id="A0A1Q9ERZ9"/>
<dbReference type="EMBL" id="LSRX01000082">
    <property type="protein sequence ID" value="OLQ10194.1"/>
    <property type="molecule type" value="Genomic_DNA"/>
</dbReference>
<organism evidence="2 3">
    <name type="scientific">Symbiodinium microadriaticum</name>
    <name type="common">Dinoflagellate</name>
    <name type="synonym">Zooxanthella microadriatica</name>
    <dbReference type="NCBI Taxonomy" id="2951"/>
    <lineage>
        <taxon>Eukaryota</taxon>
        <taxon>Sar</taxon>
        <taxon>Alveolata</taxon>
        <taxon>Dinophyceae</taxon>
        <taxon>Suessiales</taxon>
        <taxon>Symbiodiniaceae</taxon>
        <taxon>Symbiodinium</taxon>
    </lineage>
</organism>
<evidence type="ECO:0000313" key="2">
    <source>
        <dbReference type="EMBL" id="OLQ10194.1"/>
    </source>
</evidence>
<feature type="transmembrane region" description="Helical" evidence="1">
    <location>
        <begin position="21"/>
        <end position="51"/>
    </location>
</feature>
<keyword evidence="1" id="KW-1133">Transmembrane helix</keyword>
<sequence>MRERSLQSPKMLHRQFEDVPLFSSSLVVEVVVVEAWVVVVAVVVVVVVVVAGVEEVARDFPGTKNQDAQDSRFLNLGSTGTKIQDSKVLGILVLGSAGLVALKFNVSMQTPMQPAYGTKSQDSRVLGILVRGSWFLGPGCIEVQFFLAGLVAGIR</sequence>
<protein>
    <submittedName>
        <fullName evidence="2">Uncharacterized protein</fullName>
    </submittedName>
</protein>
<gene>
    <name evidence="2" type="ORF">AK812_SmicGene6081</name>
</gene>
<feature type="transmembrane region" description="Helical" evidence="1">
    <location>
        <begin position="88"/>
        <end position="106"/>
    </location>
</feature>
<comment type="caution">
    <text evidence="2">The sequence shown here is derived from an EMBL/GenBank/DDBJ whole genome shotgun (WGS) entry which is preliminary data.</text>
</comment>
<keyword evidence="1" id="KW-0472">Membrane</keyword>
<evidence type="ECO:0000256" key="1">
    <source>
        <dbReference type="SAM" id="Phobius"/>
    </source>
</evidence>
<name>A0A1Q9ERZ9_SYMMI</name>
<proteinExistence type="predicted"/>
<keyword evidence="3" id="KW-1185">Reference proteome</keyword>
<evidence type="ECO:0000313" key="3">
    <source>
        <dbReference type="Proteomes" id="UP000186817"/>
    </source>
</evidence>
<dbReference type="Proteomes" id="UP000186817">
    <property type="component" value="Unassembled WGS sequence"/>
</dbReference>
<accession>A0A1Q9ERZ9</accession>
<reference evidence="2 3" key="1">
    <citation type="submission" date="2016-02" db="EMBL/GenBank/DDBJ databases">
        <title>Genome analysis of coral dinoflagellate symbionts highlights evolutionary adaptations to a symbiotic lifestyle.</title>
        <authorList>
            <person name="Aranda M."/>
            <person name="Li Y."/>
            <person name="Liew Y.J."/>
            <person name="Baumgarten S."/>
            <person name="Simakov O."/>
            <person name="Wilson M."/>
            <person name="Piel J."/>
            <person name="Ashoor H."/>
            <person name="Bougouffa S."/>
            <person name="Bajic V.B."/>
            <person name="Ryu T."/>
            <person name="Ravasi T."/>
            <person name="Bayer T."/>
            <person name="Micklem G."/>
            <person name="Kim H."/>
            <person name="Bhak J."/>
            <person name="Lajeunesse T.C."/>
            <person name="Voolstra C.R."/>
        </authorList>
    </citation>
    <scope>NUCLEOTIDE SEQUENCE [LARGE SCALE GENOMIC DNA]</scope>
    <source>
        <strain evidence="2 3">CCMP2467</strain>
    </source>
</reference>